<organism evidence="1 2">
    <name type="scientific">Legionella busanensis</name>
    <dbReference type="NCBI Taxonomy" id="190655"/>
    <lineage>
        <taxon>Bacteria</taxon>
        <taxon>Pseudomonadati</taxon>
        <taxon>Pseudomonadota</taxon>
        <taxon>Gammaproteobacteria</taxon>
        <taxon>Legionellales</taxon>
        <taxon>Legionellaceae</taxon>
        <taxon>Legionella</taxon>
    </lineage>
</organism>
<evidence type="ECO:0000313" key="1">
    <source>
        <dbReference type="EMBL" id="STX81206.1"/>
    </source>
</evidence>
<name>A0A378K909_9GAMM</name>
<proteinExistence type="predicted"/>
<dbReference type="Proteomes" id="UP000254794">
    <property type="component" value="Unassembled WGS sequence"/>
</dbReference>
<accession>A0A378K909</accession>
<keyword evidence="2" id="KW-1185">Reference proteome</keyword>
<dbReference type="AlphaFoldDB" id="A0A378K909"/>
<protein>
    <submittedName>
        <fullName evidence="1">Uncharacterized protein</fullName>
    </submittedName>
</protein>
<dbReference type="EMBL" id="UGOD01000002">
    <property type="protein sequence ID" value="STX81206.1"/>
    <property type="molecule type" value="Genomic_DNA"/>
</dbReference>
<reference evidence="1 2" key="1">
    <citation type="submission" date="2018-06" db="EMBL/GenBank/DDBJ databases">
        <authorList>
            <consortium name="Pathogen Informatics"/>
            <person name="Doyle S."/>
        </authorList>
    </citation>
    <scope>NUCLEOTIDE SEQUENCE [LARGE SCALE GENOMIC DNA]</scope>
    <source>
        <strain evidence="1 2">NCTC13316</strain>
    </source>
</reference>
<dbReference type="OrthoDB" id="9970484at2"/>
<gene>
    <name evidence="1" type="ORF">NCTC13316_03073</name>
</gene>
<dbReference type="RefSeq" id="WP_115332619.1">
    <property type="nucleotide sequence ID" value="NZ_CAAAHP010000005.1"/>
</dbReference>
<sequence>MRLNPNNFAATVFLTLWCTTAKTTFLRSSNNTSVGNSLLLICVGISSAYNEFVKYYEKAHPNTTQAKQDEYDRTILSSYRSKDKISAAFFPSLVGRNLRYPGIKCYHSTLKTAESENWNKLYSNIFEEQCTFPETKVFRKK</sequence>
<evidence type="ECO:0000313" key="2">
    <source>
        <dbReference type="Proteomes" id="UP000254794"/>
    </source>
</evidence>